<dbReference type="SUPFAM" id="SSF46785">
    <property type="entry name" value="Winged helix' DNA-binding domain"/>
    <property type="match status" value="1"/>
</dbReference>
<evidence type="ECO:0000313" key="2">
    <source>
        <dbReference type="Proteomes" id="UP000003732"/>
    </source>
</evidence>
<dbReference type="RefSeq" id="WP_003105650.1">
    <property type="nucleotide sequence ID" value="NZ_AEUT02000001.1"/>
</dbReference>
<sequence>MELVYLDGAKEPYTLSSIIADCAGISHHAIQEHIRKHKARLERFGIIAFKMRKLDGRGRPEKLYHLNEQQATLLITFLKNTDQVATFKENLVKAFFEMRDELTQIKLQRTLEAPKRKTLNQAIKTWEHAPKMAYPTVYNLLLKAVTGKNSKQLKATRGAQSGIDCLNSIELAQYTALEDMAIALINLDCDYQDIKTLALKKAPECA</sequence>
<organism evidence="1 2">
    <name type="scientific">Streptococcus parauberis NCFD 2020</name>
    <dbReference type="NCBI Taxonomy" id="873447"/>
    <lineage>
        <taxon>Bacteria</taxon>
        <taxon>Bacillati</taxon>
        <taxon>Bacillota</taxon>
        <taxon>Bacilli</taxon>
        <taxon>Lactobacillales</taxon>
        <taxon>Streptococcaceae</taxon>
        <taxon>Streptococcus</taxon>
    </lineage>
</organism>
<dbReference type="HOGENOM" id="CLU_046670_9_1_9"/>
<dbReference type="eggNOG" id="COG3646">
    <property type="taxonomic scope" value="Bacteria"/>
</dbReference>
<protein>
    <recommendedName>
        <fullName evidence="3">Phage regulatory protein Rha</fullName>
    </recommendedName>
</protein>
<evidence type="ECO:0008006" key="3">
    <source>
        <dbReference type="Google" id="ProtNLM"/>
    </source>
</evidence>
<dbReference type="EMBL" id="AEUT02000001">
    <property type="protein sequence ID" value="EGE54861.1"/>
    <property type="molecule type" value="Genomic_DNA"/>
</dbReference>
<dbReference type="InterPro" id="IPR014054">
    <property type="entry name" value="Phage_regulatory_Rha"/>
</dbReference>
<evidence type="ECO:0000313" key="1">
    <source>
        <dbReference type="EMBL" id="EGE54861.1"/>
    </source>
</evidence>
<reference evidence="1 2" key="1">
    <citation type="submission" date="2011-02" db="EMBL/GenBank/DDBJ databases">
        <authorList>
            <person name="Stanhope M.J."/>
            <person name="Durkin A.S."/>
            <person name="Hostetler J."/>
            <person name="Kim M."/>
            <person name="Radune D."/>
            <person name="Singh I."/>
            <person name="Town C.D."/>
        </authorList>
    </citation>
    <scope>NUCLEOTIDE SEQUENCE [LARGE SCALE GENOMIC DNA]</scope>
    <source>
        <strain evidence="1 2">NCFD 2020</strain>
    </source>
</reference>
<dbReference type="Proteomes" id="UP000003732">
    <property type="component" value="Unassembled WGS sequence"/>
</dbReference>
<name>F1YX10_9STRE</name>
<dbReference type="Pfam" id="PF09669">
    <property type="entry name" value="Phage_pRha"/>
    <property type="match status" value="1"/>
</dbReference>
<gene>
    <name evidence="1" type="ORF">SPB_0014</name>
</gene>
<dbReference type="GeneID" id="61419732"/>
<comment type="caution">
    <text evidence="1">The sequence shown here is derived from an EMBL/GenBank/DDBJ whole genome shotgun (WGS) entry which is preliminary data.</text>
</comment>
<proteinExistence type="predicted"/>
<dbReference type="InterPro" id="IPR036390">
    <property type="entry name" value="WH_DNA-bd_sf"/>
</dbReference>
<dbReference type="AlphaFoldDB" id="F1YX10"/>
<accession>F1YX10</accession>